<reference evidence="2 3" key="1">
    <citation type="submission" date="2024-06" db="EMBL/GenBank/DDBJ databases">
        <title>The Natural Products Discovery Center: Release of the First 8490 Sequenced Strains for Exploring Actinobacteria Biosynthetic Diversity.</title>
        <authorList>
            <person name="Kalkreuter E."/>
            <person name="Kautsar S.A."/>
            <person name="Yang D."/>
            <person name="Bader C.D."/>
            <person name="Teijaro C.N."/>
            <person name="Fluegel L."/>
            <person name="Davis C.M."/>
            <person name="Simpson J.R."/>
            <person name="Lauterbach L."/>
            <person name="Steele A.D."/>
            <person name="Gui C."/>
            <person name="Meng S."/>
            <person name="Li G."/>
            <person name="Viehrig K."/>
            <person name="Ye F."/>
            <person name="Su P."/>
            <person name="Kiefer A.F."/>
            <person name="Nichols A."/>
            <person name="Cepeda A.J."/>
            <person name="Yan W."/>
            <person name="Fan B."/>
            <person name="Jiang Y."/>
            <person name="Adhikari A."/>
            <person name="Zheng C.-J."/>
            <person name="Schuster L."/>
            <person name="Cowan T.M."/>
            <person name="Smanski M.J."/>
            <person name="Chevrette M.G."/>
            <person name="De Carvalho L.P.S."/>
            <person name="Shen B."/>
        </authorList>
    </citation>
    <scope>NUCLEOTIDE SEQUENCE [LARGE SCALE GENOMIC DNA]</scope>
    <source>
        <strain evidence="2 3">NPDC019708</strain>
    </source>
</reference>
<dbReference type="GeneID" id="96246368"/>
<name>A0ABV2WP80_9NOCA</name>
<dbReference type="Proteomes" id="UP001550628">
    <property type="component" value="Unassembled WGS sequence"/>
</dbReference>
<dbReference type="SUPFAM" id="SSF48452">
    <property type="entry name" value="TPR-like"/>
    <property type="match status" value="2"/>
</dbReference>
<sequence>MSAEEPPGLELLYEGAAAYQRGDIAEALRIFEHAADTSTDGVRTSALINVASMYDELGDHHGAAVRYRAALERIPADAREKRASTLINYSQALQHLGMLDEAREVLEQARDLLADAPDLGVLRVSCLLSLSAVAVHRSQWIRVIETATESLDAALRFAPHLAGHPLMNLAGAYFETGRRELGVDFAQQALAAFTAAGDRNAVADTQQNLAQLFSRLDRLDEAEELVVASQDYYERAGLGYRAGVGWKIRGFLAECRGEVDRADEWYRRGLDCFRDSGAVLDAAAVQCRLATVAYARGLVGEGQGLLDSAFTVYAERGLGLQCAQLDYWHAVLVQMVVDDMESPPAELLALGRALAVPAAIAIDAVRYTLPGGSQRDQWNREVADPAVRLAFRFAYLCGDGQLLADLIETQCAGTTLDPTPGARTERPQFPLDSPVPPAGGEPGTGPLHLGAALARVAAAAGLPVAPPARLAVGPEARIALGDYIAAAEQRYGQRVREDRVIAV</sequence>
<comment type="caution">
    <text evidence="2">The sequence shown here is derived from an EMBL/GenBank/DDBJ whole genome shotgun (WGS) entry which is preliminary data.</text>
</comment>
<organism evidence="2 3">
    <name type="scientific">Nocardia rhamnosiphila</name>
    <dbReference type="NCBI Taxonomy" id="426716"/>
    <lineage>
        <taxon>Bacteria</taxon>
        <taxon>Bacillati</taxon>
        <taxon>Actinomycetota</taxon>
        <taxon>Actinomycetes</taxon>
        <taxon>Mycobacteriales</taxon>
        <taxon>Nocardiaceae</taxon>
        <taxon>Nocardia</taxon>
    </lineage>
</organism>
<dbReference type="RefSeq" id="WP_030522282.1">
    <property type="nucleotide sequence ID" value="NZ_JBEYBD010000008.1"/>
</dbReference>
<feature type="region of interest" description="Disordered" evidence="1">
    <location>
        <begin position="415"/>
        <end position="443"/>
    </location>
</feature>
<evidence type="ECO:0000313" key="2">
    <source>
        <dbReference type="EMBL" id="MEU1952677.1"/>
    </source>
</evidence>
<accession>A0ABV2WP80</accession>
<evidence type="ECO:0000313" key="3">
    <source>
        <dbReference type="Proteomes" id="UP001550628"/>
    </source>
</evidence>
<proteinExistence type="predicted"/>
<dbReference type="Pfam" id="PF13424">
    <property type="entry name" value="TPR_12"/>
    <property type="match status" value="1"/>
</dbReference>
<dbReference type="InterPro" id="IPR019734">
    <property type="entry name" value="TPR_rpt"/>
</dbReference>
<dbReference type="SMART" id="SM00028">
    <property type="entry name" value="TPR"/>
    <property type="match status" value="6"/>
</dbReference>
<keyword evidence="3" id="KW-1185">Reference proteome</keyword>
<dbReference type="EMBL" id="JBEYBF010000007">
    <property type="protein sequence ID" value="MEU1952677.1"/>
    <property type="molecule type" value="Genomic_DNA"/>
</dbReference>
<dbReference type="Pfam" id="PF13181">
    <property type="entry name" value="TPR_8"/>
    <property type="match status" value="1"/>
</dbReference>
<gene>
    <name evidence="2" type="ORF">ABZ510_12505</name>
</gene>
<dbReference type="InterPro" id="IPR011990">
    <property type="entry name" value="TPR-like_helical_dom_sf"/>
</dbReference>
<protein>
    <submittedName>
        <fullName evidence="2">Tetratricopeptide repeat protein</fullName>
    </submittedName>
</protein>
<evidence type="ECO:0000256" key="1">
    <source>
        <dbReference type="SAM" id="MobiDB-lite"/>
    </source>
</evidence>
<dbReference type="Gene3D" id="1.25.40.10">
    <property type="entry name" value="Tetratricopeptide repeat domain"/>
    <property type="match status" value="2"/>
</dbReference>